<reference evidence="2" key="1">
    <citation type="journal article" date="2019" name="Int. J. Syst. Evol. Microbiol.">
        <title>The Global Catalogue of Microorganisms (GCM) 10K type strain sequencing project: providing services to taxonomists for standard genome sequencing and annotation.</title>
        <authorList>
            <consortium name="The Broad Institute Genomics Platform"/>
            <consortium name="The Broad Institute Genome Sequencing Center for Infectious Disease"/>
            <person name="Wu L."/>
            <person name="Ma J."/>
        </authorList>
    </citation>
    <scope>NUCLEOTIDE SEQUENCE [LARGE SCALE GENOMIC DNA]</scope>
    <source>
        <strain evidence="2">CGMCC 4.7330</strain>
    </source>
</reference>
<sequence>VEQLIADFVAGKLAAPKADRVALRELVQSRQPDLVDRAGWKAIDTAEKTAGKTAGRPRVKFASREDLLNASRG</sequence>
<protein>
    <submittedName>
        <fullName evidence="1">Ferredoxin</fullName>
    </submittedName>
</protein>
<accession>A0ABV8DSF6</accession>
<gene>
    <name evidence="1" type="ORF">ACFO0B_11620</name>
</gene>
<evidence type="ECO:0000313" key="1">
    <source>
        <dbReference type="EMBL" id="MFC3962635.1"/>
    </source>
</evidence>
<dbReference type="Proteomes" id="UP001595696">
    <property type="component" value="Unassembled WGS sequence"/>
</dbReference>
<comment type="caution">
    <text evidence="1">The sequence shown here is derived from an EMBL/GenBank/DDBJ whole genome shotgun (WGS) entry which is preliminary data.</text>
</comment>
<organism evidence="1 2">
    <name type="scientific">Nocardia jiangsuensis</name>
    <dbReference type="NCBI Taxonomy" id="1691563"/>
    <lineage>
        <taxon>Bacteria</taxon>
        <taxon>Bacillati</taxon>
        <taxon>Actinomycetota</taxon>
        <taxon>Actinomycetes</taxon>
        <taxon>Mycobacteriales</taxon>
        <taxon>Nocardiaceae</taxon>
        <taxon>Nocardia</taxon>
    </lineage>
</organism>
<dbReference type="Gene3D" id="3.40.50.720">
    <property type="entry name" value="NAD(P)-binding Rossmann-like Domain"/>
    <property type="match status" value="1"/>
</dbReference>
<proteinExistence type="predicted"/>
<name>A0ABV8DSF6_9NOCA</name>
<dbReference type="EMBL" id="JBHSAX010000011">
    <property type="protein sequence ID" value="MFC3962635.1"/>
    <property type="molecule type" value="Genomic_DNA"/>
</dbReference>
<evidence type="ECO:0000313" key="2">
    <source>
        <dbReference type="Proteomes" id="UP001595696"/>
    </source>
</evidence>
<keyword evidence="2" id="KW-1185">Reference proteome</keyword>
<feature type="non-terminal residue" evidence="1">
    <location>
        <position position="1"/>
    </location>
</feature>